<evidence type="ECO:0000259" key="10">
    <source>
        <dbReference type="Pfam" id="PF25954"/>
    </source>
</evidence>
<sequence length="438" mass="46438">MSGSSDNSGAAAGHTPGHTVVNSGGSQVIPASGYAGSTTVNSGGTQIVSGGGQQTEAKPEQKPQDAAKPAAPPPKRRKILPRLIFILVIILVAIAAVFYWWSNRNLIDTDDAFTDGRAITIAPRVSGQVVKLFVNDNQLLKKGQPIIQLDPRDYQASVDKAEGQLAQDEGQLEASRIALAKAKVTYPADLLQAQGNLEVAQAGLLNAQKDYHRQHAVSAAATTQQQVDQANASLGQGEGQVKQAQGQLQAAQLVQENIDTAAAQVKQLEGLVRNAQAQLDQAKLNLSYTTVRAPQDGWVTQRNVEAGYYLSAGQSIMSLVVPEVWITANFKETQLARMLPGQAVDIAVDAYPSLHLTGHVDSVQMGSGSRFSAFPAENATGNFVKIVQRVPVKIIIDHGLNPKIPLPLGLSVEPTVDVTRTVTDGNAPGVENEVPPNQ</sequence>
<evidence type="ECO:0000259" key="9">
    <source>
        <dbReference type="Pfam" id="PF25917"/>
    </source>
</evidence>
<feature type="compositionally biased region" description="Polar residues" evidence="6">
    <location>
        <begin position="35"/>
        <end position="48"/>
    </location>
</feature>
<name>A0A964E1R7_9PROT</name>
<feature type="region of interest" description="Disordered" evidence="6">
    <location>
        <begin position="1"/>
        <end position="73"/>
    </location>
</feature>
<evidence type="ECO:0000256" key="3">
    <source>
        <dbReference type="ARBA" id="ARBA00022989"/>
    </source>
</evidence>
<feature type="domain" description="Multidrug resistance protein MdtA-like barrel-sandwich hybrid" evidence="9">
    <location>
        <begin position="118"/>
        <end position="320"/>
    </location>
</feature>
<feature type="domain" description="Multidrug resistance protein MdtA-like alpha-helical hairpin" evidence="8">
    <location>
        <begin position="255"/>
        <end position="289"/>
    </location>
</feature>
<evidence type="ECO:0000256" key="1">
    <source>
        <dbReference type="ARBA" id="ARBA00004167"/>
    </source>
</evidence>
<feature type="domain" description="CusB-like beta-barrel" evidence="10">
    <location>
        <begin position="323"/>
        <end position="363"/>
    </location>
</feature>
<dbReference type="InterPro" id="IPR030930">
    <property type="entry name" value="AIDA"/>
</dbReference>
<dbReference type="AlphaFoldDB" id="A0A964E1R7"/>
<evidence type="ECO:0000259" key="8">
    <source>
        <dbReference type="Pfam" id="PF25876"/>
    </source>
</evidence>
<dbReference type="Gene3D" id="1.10.287.470">
    <property type="entry name" value="Helix hairpin bin"/>
    <property type="match status" value="2"/>
</dbReference>
<gene>
    <name evidence="11" type="ORF">ACELLULO517_00235</name>
</gene>
<dbReference type="EMBL" id="JAESVA010000001">
    <property type="protein sequence ID" value="MCB8878641.1"/>
    <property type="molecule type" value="Genomic_DNA"/>
</dbReference>
<dbReference type="InterPro" id="IPR058624">
    <property type="entry name" value="MdtA-like_HH"/>
</dbReference>
<organism evidence="11 12">
    <name type="scientific">Acidisoma cellulosilyticum</name>
    <dbReference type="NCBI Taxonomy" id="2802395"/>
    <lineage>
        <taxon>Bacteria</taxon>
        <taxon>Pseudomonadati</taxon>
        <taxon>Pseudomonadota</taxon>
        <taxon>Alphaproteobacteria</taxon>
        <taxon>Acetobacterales</taxon>
        <taxon>Acidocellaceae</taxon>
        <taxon>Acidisoma</taxon>
    </lineage>
</organism>
<dbReference type="PANTHER" id="PTHR30386">
    <property type="entry name" value="MEMBRANE FUSION SUBUNIT OF EMRAB-TOLC MULTIDRUG EFFLUX PUMP"/>
    <property type="match status" value="1"/>
</dbReference>
<feature type="domain" description="Multidrug resistance protein MdtA-like alpha-helical hairpin" evidence="8">
    <location>
        <begin position="190"/>
        <end position="253"/>
    </location>
</feature>
<dbReference type="GO" id="GO:0055085">
    <property type="term" value="P:transmembrane transport"/>
    <property type="evidence" value="ECO:0007669"/>
    <property type="project" value="InterPro"/>
</dbReference>
<evidence type="ECO:0000256" key="4">
    <source>
        <dbReference type="ARBA" id="ARBA00023136"/>
    </source>
</evidence>
<evidence type="ECO:0000256" key="2">
    <source>
        <dbReference type="ARBA" id="ARBA00022692"/>
    </source>
</evidence>
<dbReference type="Pfam" id="PF25954">
    <property type="entry name" value="Beta-barrel_RND_2"/>
    <property type="match status" value="1"/>
</dbReference>
<dbReference type="InterPro" id="IPR058625">
    <property type="entry name" value="MdtA-like_BSH"/>
</dbReference>
<evidence type="ECO:0000313" key="11">
    <source>
        <dbReference type="EMBL" id="MCB8878641.1"/>
    </source>
</evidence>
<dbReference type="NCBIfam" id="TIGR04415">
    <property type="entry name" value="O_hepto_targRPT"/>
    <property type="match status" value="1"/>
</dbReference>
<keyword evidence="12" id="KW-1185">Reference proteome</keyword>
<dbReference type="Pfam" id="PF25876">
    <property type="entry name" value="HH_MFP_RND"/>
    <property type="match status" value="2"/>
</dbReference>
<dbReference type="SUPFAM" id="SSF111369">
    <property type="entry name" value="HlyD-like secretion proteins"/>
    <property type="match status" value="2"/>
</dbReference>
<keyword evidence="5" id="KW-0175">Coiled coil</keyword>
<dbReference type="RefSeq" id="WP_227304459.1">
    <property type="nucleotide sequence ID" value="NZ_JAESVA010000001.1"/>
</dbReference>
<dbReference type="InterPro" id="IPR050739">
    <property type="entry name" value="MFP"/>
</dbReference>
<evidence type="ECO:0000256" key="7">
    <source>
        <dbReference type="SAM" id="Phobius"/>
    </source>
</evidence>
<dbReference type="GO" id="GO:0016020">
    <property type="term" value="C:membrane"/>
    <property type="evidence" value="ECO:0007669"/>
    <property type="project" value="UniProtKB-SubCell"/>
</dbReference>
<dbReference type="PANTHER" id="PTHR30386:SF26">
    <property type="entry name" value="TRANSPORT PROTEIN COMB"/>
    <property type="match status" value="1"/>
</dbReference>
<feature type="compositionally biased region" description="Low complexity" evidence="6">
    <location>
        <begin position="1"/>
        <end position="13"/>
    </location>
</feature>
<dbReference type="Proteomes" id="UP000721844">
    <property type="component" value="Unassembled WGS sequence"/>
</dbReference>
<feature type="coiled-coil region" evidence="5">
    <location>
        <begin position="251"/>
        <end position="285"/>
    </location>
</feature>
<evidence type="ECO:0000256" key="5">
    <source>
        <dbReference type="SAM" id="Coils"/>
    </source>
</evidence>
<protein>
    <submittedName>
        <fullName evidence="11">Efflux RND transporter periplasmic adaptor subunit</fullName>
    </submittedName>
</protein>
<feature type="transmembrane region" description="Helical" evidence="7">
    <location>
        <begin position="83"/>
        <end position="101"/>
    </location>
</feature>
<evidence type="ECO:0000313" key="12">
    <source>
        <dbReference type="Proteomes" id="UP000721844"/>
    </source>
</evidence>
<keyword evidence="4 7" id="KW-0472">Membrane</keyword>
<accession>A0A964E1R7</accession>
<keyword evidence="2 7" id="KW-0812">Transmembrane</keyword>
<dbReference type="Gene3D" id="2.40.30.170">
    <property type="match status" value="1"/>
</dbReference>
<evidence type="ECO:0000256" key="6">
    <source>
        <dbReference type="SAM" id="MobiDB-lite"/>
    </source>
</evidence>
<dbReference type="Pfam" id="PF25917">
    <property type="entry name" value="BSH_RND"/>
    <property type="match status" value="1"/>
</dbReference>
<dbReference type="Gene3D" id="2.40.50.100">
    <property type="match status" value="1"/>
</dbReference>
<dbReference type="InterPro" id="IPR058792">
    <property type="entry name" value="Beta-barrel_RND_2"/>
</dbReference>
<comment type="caution">
    <text evidence="11">The sequence shown here is derived from an EMBL/GenBank/DDBJ whole genome shotgun (WGS) entry which is preliminary data.</text>
</comment>
<reference evidence="11 12" key="1">
    <citation type="journal article" date="2021" name="Microorganisms">
        <title>Acidisoma silvae sp. nov. and Acidisomacellulosilytica sp. nov., Two Acidophilic Bacteria Isolated from Decaying Wood, Hydrolyzing Cellulose and Producing Poly-3-hydroxybutyrate.</title>
        <authorList>
            <person name="Mieszkin S."/>
            <person name="Pouder E."/>
            <person name="Uroz S."/>
            <person name="Simon-Colin C."/>
            <person name="Alain K."/>
        </authorList>
    </citation>
    <scope>NUCLEOTIDE SEQUENCE [LARGE SCALE GENOMIC DNA]</scope>
    <source>
        <strain evidence="11 12">HW T5.17</strain>
    </source>
</reference>
<proteinExistence type="predicted"/>
<comment type="subcellular location">
    <subcellularLocation>
        <location evidence="1">Membrane</location>
        <topology evidence="1">Single-pass membrane protein</topology>
    </subcellularLocation>
</comment>
<keyword evidence="3 7" id="KW-1133">Transmembrane helix</keyword>